<dbReference type="InterPro" id="IPR002659">
    <property type="entry name" value="Glyco_trans_31"/>
</dbReference>
<feature type="transmembrane region" description="Helical" evidence="11">
    <location>
        <begin position="193"/>
        <end position="217"/>
    </location>
</feature>
<protein>
    <recommendedName>
        <fullName evidence="14">Glycosyltransferase family 31 protein</fullName>
    </recommendedName>
</protein>
<sequence length="767" mass="84700">MSLFSNWLSPAARPKIRLSTLSPQPGHYHDHEPDDGDDSASELDLDPESSLHPRTPFPASSSSSANLTLHPNTSVPDRSLLCPQPVHAEGSYAPSPSSSVSTTPVPSRVSSPALPYSSGASSCSSDSEDEPGSPLLGPARTRRPRRDQYHSRRWFSVSSRPTRRRHDTVGGIRALKRGVRLVVRHPFFPKTPVTILLTLLFLSIFGVSLTFLLMYILNPDKEPLPWRGYCTIPRFTTAPPQLSLPTTAQFPDLLPANFSPPTFPPPGVDFDSLSPAGVLVGVFSMDASVERRMLIRSTWASHPRSREGAVGGDGGVGTSRTVVRFIMGQPRKEWERRIKLEQELYNDLVVLPIAENMNDGKTHAYFAWAAQHAWVPPLYFDNFTNVPRLSYANATSPAPAPADHDSRFAKLDYIGGEPLPWVRPDFVAKVDDDAFVMLAELEARLRVELHQQAQTNPGASPVSSSESSSSTVLSTSSLLSEPSSSQLSTSMESRADTPARSDDPLIFWGYLVKNRFMAGELYVLSFALVDWVAHDPQVRTMTRGAEDKQTSKWIRAHPRAQDVRWVSERCWIYDHPRASTVYSHGFLFPSEVERVQKAVLADLARVEQHALSTESASFPSPFGPTAPWPHAWAQSTVSKFGARYAAPVADLDLEYSVEALVEGSAMSQLHEGSAMTPELAWEAREGRNARYAGRRVGGTVVVHFIKKNMWFLEAATAFLHGADVTPAEKALEGAVDGWTPSAEDLHDPARLEEAEGRTRLVRRHRQQ</sequence>
<evidence type="ECO:0000313" key="12">
    <source>
        <dbReference type="EMBL" id="OCH96129.1"/>
    </source>
</evidence>
<keyword evidence="5 11" id="KW-0812">Transmembrane</keyword>
<proteinExistence type="inferred from homology"/>
<evidence type="ECO:0000256" key="11">
    <source>
        <dbReference type="SAM" id="Phobius"/>
    </source>
</evidence>
<gene>
    <name evidence="12" type="ORF">OBBRIDRAFT_787579</name>
</gene>
<evidence type="ECO:0000256" key="7">
    <source>
        <dbReference type="ARBA" id="ARBA00022989"/>
    </source>
</evidence>
<feature type="region of interest" description="Disordered" evidence="10">
    <location>
        <begin position="18"/>
        <end position="152"/>
    </location>
</feature>
<dbReference type="PANTHER" id="PTHR11214:SF333">
    <property type="entry name" value="GLYCOSYLTRANSFERASE FAMILY 31 PROTEIN"/>
    <property type="match status" value="1"/>
</dbReference>
<comment type="similarity">
    <text evidence="2">Belongs to the glycosyltransferase 31 family.</text>
</comment>
<evidence type="ECO:0000256" key="8">
    <source>
        <dbReference type="ARBA" id="ARBA00023034"/>
    </source>
</evidence>
<evidence type="ECO:0000256" key="4">
    <source>
        <dbReference type="ARBA" id="ARBA00022679"/>
    </source>
</evidence>
<organism evidence="12 13">
    <name type="scientific">Obba rivulosa</name>
    <dbReference type="NCBI Taxonomy" id="1052685"/>
    <lineage>
        <taxon>Eukaryota</taxon>
        <taxon>Fungi</taxon>
        <taxon>Dikarya</taxon>
        <taxon>Basidiomycota</taxon>
        <taxon>Agaricomycotina</taxon>
        <taxon>Agaricomycetes</taxon>
        <taxon>Polyporales</taxon>
        <taxon>Gelatoporiaceae</taxon>
        <taxon>Obba</taxon>
    </lineage>
</organism>
<accession>A0A8E2DUK4</accession>
<evidence type="ECO:0000256" key="9">
    <source>
        <dbReference type="ARBA" id="ARBA00023136"/>
    </source>
</evidence>
<dbReference type="GO" id="GO:0000139">
    <property type="term" value="C:Golgi membrane"/>
    <property type="evidence" value="ECO:0007669"/>
    <property type="project" value="UniProtKB-SubCell"/>
</dbReference>
<reference evidence="12 13" key="1">
    <citation type="submission" date="2016-07" db="EMBL/GenBank/DDBJ databases">
        <title>Draft genome of the white-rot fungus Obba rivulosa 3A-2.</title>
        <authorList>
            <consortium name="DOE Joint Genome Institute"/>
            <person name="Miettinen O."/>
            <person name="Riley R."/>
            <person name="Acob R."/>
            <person name="Barry K."/>
            <person name="Cullen D."/>
            <person name="De Vries R."/>
            <person name="Hainaut M."/>
            <person name="Hatakka A."/>
            <person name="Henrissat B."/>
            <person name="Hilden K."/>
            <person name="Kuo R."/>
            <person name="Labutti K."/>
            <person name="Lipzen A."/>
            <person name="Makela M.R."/>
            <person name="Sandor L."/>
            <person name="Spatafora J.W."/>
            <person name="Grigoriev I.V."/>
            <person name="Hibbett D.S."/>
        </authorList>
    </citation>
    <scope>NUCLEOTIDE SEQUENCE [LARGE SCALE GENOMIC DNA]</scope>
    <source>
        <strain evidence="12 13">3A-2</strain>
    </source>
</reference>
<feature type="region of interest" description="Disordered" evidence="10">
    <location>
        <begin position="738"/>
        <end position="767"/>
    </location>
</feature>
<dbReference type="EMBL" id="KV722332">
    <property type="protein sequence ID" value="OCH96129.1"/>
    <property type="molecule type" value="Genomic_DNA"/>
</dbReference>
<feature type="compositionally biased region" description="Low complexity" evidence="10">
    <location>
        <begin position="460"/>
        <end position="492"/>
    </location>
</feature>
<dbReference type="Proteomes" id="UP000250043">
    <property type="component" value="Unassembled WGS sequence"/>
</dbReference>
<dbReference type="GO" id="GO:0016758">
    <property type="term" value="F:hexosyltransferase activity"/>
    <property type="evidence" value="ECO:0007669"/>
    <property type="project" value="InterPro"/>
</dbReference>
<comment type="subcellular location">
    <subcellularLocation>
        <location evidence="1">Golgi apparatus membrane</location>
        <topology evidence="1">Single-pass type II membrane protein</topology>
    </subcellularLocation>
</comment>
<evidence type="ECO:0000256" key="3">
    <source>
        <dbReference type="ARBA" id="ARBA00022676"/>
    </source>
</evidence>
<name>A0A8E2DUK4_9APHY</name>
<keyword evidence="13" id="KW-1185">Reference proteome</keyword>
<feature type="compositionally biased region" description="Low complexity" evidence="10">
    <location>
        <begin position="94"/>
        <end position="125"/>
    </location>
</feature>
<keyword evidence="3" id="KW-0328">Glycosyltransferase</keyword>
<evidence type="ECO:0000256" key="5">
    <source>
        <dbReference type="ARBA" id="ARBA00022692"/>
    </source>
</evidence>
<feature type="region of interest" description="Disordered" evidence="10">
    <location>
        <begin position="453"/>
        <end position="499"/>
    </location>
</feature>
<dbReference type="OrthoDB" id="2139606at2759"/>
<evidence type="ECO:0008006" key="14">
    <source>
        <dbReference type="Google" id="ProtNLM"/>
    </source>
</evidence>
<evidence type="ECO:0000256" key="2">
    <source>
        <dbReference type="ARBA" id="ARBA00008661"/>
    </source>
</evidence>
<evidence type="ECO:0000256" key="10">
    <source>
        <dbReference type="SAM" id="MobiDB-lite"/>
    </source>
</evidence>
<keyword evidence="8" id="KW-0333">Golgi apparatus</keyword>
<dbReference type="AlphaFoldDB" id="A0A8E2DUK4"/>
<evidence type="ECO:0000313" key="13">
    <source>
        <dbReference type="Proteomes" id="UP000250043"/>
    </source>
</evidence>
<feature type="compositionally biased region" description="Basic and acidic residues" evidence="10">
    <location>
        <begin position="743"/>
        <end position="758"/>
    </location>
</feature>
<keyword evidence="9 11" id="KW-0472">Membrane</keyword>
<dbReference type="PANTHER" id="PTHR11214">
    <property type="entry name" value="BETA-1,3-N-ACETYLGLUCOSAMINYLTRANSFERASE"/>
    <property type="match status" value="1"/>
</dbReference>
<keyword evidence="4" id="KW-0808">Transferase</keyword>
<keyword evidence="6" id="KW-0735">Signal-anchor</keyword>
<dbReference type="GO" id="GO:0051072">
    <property type="term" value="P:4,6-pyruvylated galactose residue biosynthetic process"/>
    <property type="evidence" value="ECO:0007669"/>
    <property type="project" value="TreeGrafter"/>
</dbReference>
<feature type="compositionally biased region" description="Polar residues" evidence="10">
    <location>
        <begin position="58"/>
        <end position="76"/>
    </location>
</feature>
<feature type="compositionally biased region" description="Acidic residues" evidence="10">
    <location>
        <begin position="33"/>
        <end position="47"/>
    </location>
</feature>
<evidence type="ECO:0000256" key="6">
    <source>
        <dbReference type="ARBA" id="ARBA00022968"/>
    </source>
</evidence>
<evidence type="ECO:0000256" key="1">
    <source>
        <dbReference type="ARBA" id="ARBA00004323"/>
    </source>
</evidence>
<keyword evidence="7 11" id="KW-1133">Transmembrane helix</keyword>